<dbReference type="Proteomes" id="UP000198318">
    <property type="component" value="Unassembled WGS sequence"/>
</dbReference>
<dbReference type="InterPro" id="IPR041657">
    <property type="entry name" value="HTH_17"/>
</dbReference>
<dbReference type="InterPro" id="IPR009061">
    <property type="entry name" value="DNA-bd_dom_put_sf"/>
</dbReference>
<dbReference type="SUPFAM" id="SSF46955">
    <property type="entry name" value="Putative DNA-binding domain"/>
    <property type="match status" value="1"/>
</dbReference>
<dbReference type="InterPro" id="IPR036388">
    <property type="entry name" value="WH-like_DNA-bd_sf"/>
</dbReference>
<proteinExistence type="predicted"/>
<reference evidence="2 3" key="1">
    <citation type="submission" date="2017-06" db="EMBL/GenBank/DDBJ databases">
        <authorList>
            <person name="Kim H.J."/>
            <person name="Triplett B.A."/>
        </authorList>
    </citation>
    <scope>NUCLEOTIDE SEQUENCE [LARGE SCALE GENOMIC DNA]</scope>
    <source>
        <strain evidence="2 3">DSM 44715</strain>
    </source>
</reference>
<name>A0A239NW55_9ACTN</name>
<feature type="domain" description="Helix-turn-helix" evidence="1">
    <location>
        <begin position="6"/>
        <end position="54"/>
    </location>
</feature>
<keyword evidence="3" id="KW-1185">Reference proteome</keyword>
<evidence type="ECO:0000259" key="1">
    <source>
        <dbReference type="Pfam" id="PF12728"/>
    </source>
</evidence>
<dbReference type="Gene3D" id="1.10.10.10">
    <property type="entry name" value="Winged helix-like DNA-binding domain superfamily/Winged helix DNA-binding domain"/>
    <property type="match status" value="1"/>
</dbReference>
<dbReference type="AlphaFoldDB" id="A0A239NW55"/>
<dbReference type="Pfam" id="PF12728">
    <property type="entry name" value="HTH_17"/>
    <property type="match status" value="1"/>
</dbReference>
<dbReference type="OrthoDB" id="194758at2"/>
<dbReference type="EMBL" id="FZOR01000051">
    <property type="protein sequence ID" value="SNT59086.1"/>
    <property type="molecule type" value="Genomic_DNA"/>
</dbReference>
<organism evidence="2 3">
    <name type="scientific">Actinomadura meyerae</name>
    <dbReference type="NCBI Taxonomy" id="240840"/>
    <lineage>
        <taxon>Bacteria</taxon>
        <taxon>Bacillati</taxon>
        <taxon>Actinomycetota</taxon>
        <taxon>Actinomycetes</taxon>
        <taxon>Streptosporangiales</taxon>
        <taxon>Thermomonosporaceae</taxon>
        <taxon>Actinomadura</taxon>
    </lineage>
</organism>
<evidence type="ECO:0000313" key="2">
    <source>
        <dbReference type="EMBL" id="SNT59086.1"/>
    </source>
</evidence>
<gene>
    <name evidence="2" type="ORF">SAMN05443665_105151</name>
</gene>
<accession>A0A239NW55</accession>
<dbReference type="RefSeq" id="WP_089330438.1">
    <property type="nucleotide sequence ID" value="NZ_FZOR01000051.1"/>
</dbReference>
<protein>
    <submittedName>
        <fullName evidence="2">DNA binding domain-containing protein, excisionase family</fullName>
    </submittedName>
</protein>
<sequence>MSEKHLSPQEFADREGVPLETVYQWNSRGTGPRYMKIGRHVRYKLADVIAWENARYAETGGTAA</sequence>
<evidence type="ECO:0000313" key="3">
    <source>
        <dbReference type="Proteomes" id="UP000198318"/>
    </source>
</evidence>